<dbReference type="Pfam" id="PF25019">
    <property type="entry name" value="LRR_R13L1-DRL21"/>
    <property type="match status" value="1"/>
</dbReference>
<dbReference type="Gene3D" id="3.80.10.10">
    <property type="entry name" value="Ribonuclease Inhibitor"/>
    <property type="match status" value="1"/>
</dbReference>
<dbReference type="PANTHER" id="PTHR47186">
    <property type="entry name" value="LEUCINE-RICH REPEAT-CONTAINING PROTEIN 57"/>
    <property type="match status" value="1"/>
</dbReference>
<dbReference type="SUPFAM" id="SSF52058">
    <property type="entry name" value="L domain-like"/>
    <property type="match status" value="1"/>
</dbReference>
<accession>A0AAN9SNE9</accession>
<dbReference type="InterPro" id="IPR056789">
    <property type="entry name" value="LRR_R13L1-DRL21"/>
</dbReference>
<comment type="caution">
    <text evidence="2">The sequence shown here is derived from an EMBL/GenBank/DDBJ whole genome shotgun (WGS) entry which is preliminary data.</text>
</comment>
<reference evidence="2 3" key="1">
    <citation type="submission" date="2024-01" db="EMBL/GenBank/DDBJ databases">
        <title>The genomes of 5 underutilized Papilionoideae crops provide insights into root nodulation and disease resistanc.</title>
        <authorList>
            <person name="Jiang F."/>
        </authorList>
    </citation>
    <scope>NUCLEOTIDE SEQUENCE [LARGE SCALE GENOMIC DNA]</scope>
    <source>
        <strain evidence="2">DUOXIRENSHENG_FW03</strain>
        <tissue evidence="2">Leaves</tissue>
    </source>
</reference>
<protein>
    <recommendedName>
        <fullName evidence="1">R13L1/DRL21-like LRR repeat region domain-containing protein</fullName>
    </recommendedName>
</protein>
<organism evidence="2 3">
    <name type="scientific">Psophocarpus tetragonolobus</name>
    <name type="common">Winged bean</name>
    <name type="synonym">Dolichos tetragonolobus</name>
    <dbReference type="NCBI Taxonomy" id="3891"/>
    <lineage>
        <taxon>Eukaryota</taxon>
        <taxon>Viridiplantae</taxon>
        <taxon>Streptophyta</taxon>
        <taxon>Embryophyta</taxon>
        <taxon>Tracheophyta</taxon>
        <taxon>Spermatophyta</taxon>
        <taxon>Magnoliopsida</taxon>
        <taxon>eudicotyledons</taxon>
        <taxon>Gunneridae</taxon>
        <taxon>Pentapetalae</taxon>
        <taxon>rosids</taxon>
        <taxon>fabids</taxon>
        <taxon>Fabales</taxon>
        <taxon>Fabaceae</taxon>
        <taxon>Papilionoideae</taxon>
        <taxon>50 kb inversion clade</taxon>
        <taxon>NPAAA clade</taxon>
        <taxon>indigoferoid/millettioid clade</taxon>
        <taxon>Phaseoleae</taxon>
        <taxon>Psophocarpus</taxon>
    </lineage>
</organism>
<dbReference type="Proteomes" id="UP001386955">
    <property type="component" value="Unassembled WGS sequence"/>
</dbReference>
<dbReference type="EMBL" id="JAYMYS010000003">
    <property type="protein sequence ID" value="KAK7401157.1"/>
    <property type="molecule type" value="Genomic_DNA"/>
</dbReference>
<name>A0AAN9SNE9_PSOTE</name>
<evidence type="ECO:0000313" key="2">
    <source>
        <dbReference type="EMBL" id="KAK7401157.1"/>
    </source>
</evidence>
<feature type="domain" description="R13L1/DRL21-like LRR repeat region" evidence="1">
    <location>
        <begin position="20"/>
        <end position="60"/>
    </location>
</feature>
<keyword evidence="3" id="KW-1185">Reference proteome</keyword>
<sequence>MYLTTCNHQQILKRLTFQNGLGDSLYSNVAVLRLSDCNYCLSLPSFGQLPSLKELLIKRMKLVKAVGYEFYFNKGSLLFQLFPLLESLHFEEMSKWEEWLPFEDCSPALQYGGAAPKLVRYNVSSCEKLKALPEQIELRP</sequence>
<proteinExistence type="predicted"/>
<dbReference type="AlphaFoldDB" id="A0AAN9SNE9"/>
<dbReference type="PANTHER" id="PTHR47186:SF41">
    <property type="entry name" value="OS12G0131701 PROTEIN"/>
    <property type="match status" value="1"/>
</dbReference>
<evidence type="ECO:0000313" key="3">
    <source>
        <dbReference type="Proteomes" id="UP001386955"/>
    </source>
</evidence>
<gene>
    <name evidence="2" type="ORF">VNO78_12476</name>
</gene>
<dbReference type="InterPro" id="IPR032675">
    <property type="entry name" value="LRR_dom_sf"/>
</dbReference>
<evidence type="ECO:0000259" key="1">
    <source>
        <dbReference type="Pfam" id="PF25019"/>
    </source>
</evidence>